<dbReference type="PANTHER" id="PTHR34983">
    <property type="entry name" value="ARABINOGALACTAN ENDO-BETA-1,4-GALACTANASE A"/>
    <property type="match status" value="1"/>
</dbReference>
<evidence type="ECO:0000256" key="2">
    <source>
        <dbReference type="ARBA" id="ARBA00022801"/>
    </source>
</evidence>
<dbReference type="EMBL" id="CP073078">
    <property type="protein sequence ID" value="QUD88294.1"/>
    <property type="molecule type" value="Genomic_DNA"/>
</dbReference>
<dbReference type="SUPFAM" id="SSF51445">
    <property type="entry name" value="(Trans)glycosidases"/>
    <property type="match status" value="1"/>
</dbReference>
<organism evidence="5 6">
    <name type="scientific">Phenylobacterium montanum</name>
    <dbReference type="NCBI Taxonomy" id="2823693"/>
    <lineage>
        <taxon>Bacteria</taxon>
        <taxon>Pseudomonadati</taxon>
        <taxon>Pseudomonadota</taxon>
        <taxon>Alphaproteobacteria</taxon>
        <taxon>Caulobacterales</taxon>
        <taxon>Caulobacteraceae</taxon>
        <taxon>Phenylobacterium</taxon>
    </lineage>
</organism>
<dbReference type="Proteomes" id="UP000676409">
    <property type="component" value="Chromosome"/>
</dbReference>
<dbReference type="GO" id="GO:0015926">
    <property type="term" value="F:glucosidase activity"/>
    <property type="evidence" value="ECO:0007669"/>
    <property type="project" value="InterPro"/>
</dbReference>
<comment type="similarity">
    <text evidence="1 4">Belongs to the glycosyl hydrolase 53 family.</text>
</comment>
<dbReference type="InterPro" id="IPR017853">
    <property type="entry name" value="GH"/>
</dbReference>
<keyword evidence="3 4" id="KW-0326">Glycosidase</keyword>
<keyword evidence="6" id="KW-1185">Reference proteome</keyword>
<dbReference type="GO" id="GO:0031218">
    <property type="term" value="F:arabinogalactan endo-1,4-beta-galactosidase activity"/>
    <property type="evidence" value="ECO:0007669"/>
    <property type="project" value="UniProtKB-EC"/>
</dbReference>
<dbReference type="InterPro" id="IPR011683">
    <property type="entry name" value="Glyco_hydro_53"/>
</dbReference>
<dbReference type="Gene3D" id="3.20.20.80">
    <property type="entry name" value="Glycosidases"/>
    <property type="match status" value="1"/>
</dbReference>
<name>A0A975G019_9CAUL</name>
<dbReference type="GO" id="GO:0045490">
    <property type="term" value="P:pectin catabolic process"/>
    <property type="evidence" value="ECO:0007669"/>
    <property type="project" value="TreeGrafter"/>
</dbReference>
<evidence type="ECO:0000313" key="5">
    <source>
        <dbReference type="EMBL" id="QUD88294.1"/>
    </source>
</evidence>
<dbReference type="AlphaFoldDB" id="A0A975G019"/>
<accession>A0A975G019</accession>
<sequence>MASPLHHFAVPLPQRGRNWGRSARDHSSPVGGGGPRVAWWRGLAAAALLAIGTPTVATAGTFYFGADLSYVNEMQDCGAQYRDHGQVKDPFEIFKDHGANLVRVRLWNDPDWTRYSNLADVEKTIARAKGQGMQVLLDFHYSDTWADGDKQIAPKAWASITDTGELSHKLYQFTFDTLAALNAKGLAPDLVQVGNETNPELLGGVKGKPIDWTRNAALLNAGIQAVHDAGKAFPSAPRVMLHIAQPENAEWWFPQAAAAGVKGYDLIGLSYYPKWSSKTLAGLGHTILMLRKTYGVDVMVVETAYPWTLDNADSAPNLLGADALLPGYPATPEGQAKYLADLTQTVIDHGGDGVVYWEPAWVSTGCSTPWAKGSGWDNATFFDFRHGDDTLPGIDFMNRPYLPVSRLLPPAK</sequence>
<evidence type="ECO:0000256" key="3">
    <source>
        <dbReference type="ARBA" id="ARBA00023295"/>
    </source>
</evidence>
<reference evidence="5" key="1">
    <citation type="submission" date="2021-04" db="EMBL/GenBank/DDBJ databases">
        <title>The complete genome sequence of Caulobacter sp. S6.</title>
        <authorList>
            <person name="Tang Y."/>
            <person name="Ouyang W."/>
            <person name="Liu Q."/>
            <person name="Huang B."/>
            <person name="Guo Z."/>
            <person name="Lei P."/>
        </authorList>
    </citation>
    <scope>NUCLEOTIDE SEQUENCE</scope>
    <source>
        <strain evidence="5">S6</strain>
    </source>
</reference>
<keyword evidence="2 4" id="KW-0378">Hydrolase</keyword>
<dbReference type="KEGG" id="caul:KCG34_25245"/>
<evidence type="ECO:0000313" key="6">
    <source>
        <dbReference type="Proteomes" id="UP000676409"/>
    </source>
</evidence>
<dbReference type="EC" id="3.2.1.89" evidence="4"/>
<dbReference type="Pfam" id="PF07745">
    <property type="entry name" value="Glyco_hydro_53"/>
    <property type="match status" value="1"/>
</dbReference>
<gene>
    <name evidence="5" type="ORF">KCG34_25245</name>
</gene>
<evidence type="ECO:0000256" key="1">
    <source>
        <dbReference type="ARBA" id="ARBA00010687"/>
    </source>
</evidence>
<proteinExistence type="inferred from homology"/>
<protein>
    <recommendedName>
        <fullName evidence="4">Arabinogalactan endo-beta-1,4-galactanase</fullName>
        <ecNumber evidence="4">3.2.1.89</ecNumber>
    </recommendedName>
</protein>
<dbReference type="PANTHER" id="PTHR34983:SF2">
    <property type="entry name" value="ENDO-BETA-1,4-GALACTANASE"/>
    <property type="match status" value="1"/>
</dbReference>
<comment type="catalytic activity">
    <reaction evidence="4">
        <text>The enzyme specifically hydrolyzes (1-&gt;4)-beta-D-galactosidic linkages in type I arabinogalactans.</text>
        <dbReference type="EC" id="3.2.1.89"/>
    </reaction>
</comment>
<evidence type="ECO:0000256" key="4">
    <source>
        <dbReference type="RuleBase" id="RU361192"/>
    </source>
</evidence>